<dbReference type="Proteomes" id="UP000028252">
    <property type="component" value="Unassembled WGS sequence"/>
</dbReference>
<organism evidence="4 5">
    <name type="scientific">Marinobacterium lacunae</name>
    <dbReference type="NCBI Taxonomy" id="1232683"/>
    <lineage>
        <taxon>Bacteria</taxon>
        <taxon>Pseudomonadati</taxon>
        <taxon>Pseudomonadota</taxon>
        <taxon>Gammaproteobacteria</taxon>
        <taxon>Oceanospirillales</taxon>
        <taxon>Oceanospirillaceae</taxon>
        <taxon>Marinobacterium</taxon>
    </lineage>
</organism>
<dbReference type="SMART" id="SM00448">
    <property type="entry name" value="REC"/>
    <property type="match status" value="1"/>
</dbReference>
<comment type="caution">
    <text evidence="4">The sequence shown here is derived from an EMBL/GenBank/DDBJ whole genome shotgun (WGS) entry which is preliminary data.</text>
</comment>
<evidence type="ECO:0000313" key="4">
    <source>
        <dbReference type="EMBL" id="KEA64535.1"/>
    </source>
</evidence>
<dbReference type="SMART" id="SM01012">
    <property type="entry name" value="ANTAR"/>
    <property type="match status" value="1"/>
</dbReference>
<evidence type="ECO:0000313" key="5">
    <source>
        <dbReference type="Proteomes" id="UP000028252"/>
    </source>
</evidence>
<dbReference type="RefSeq" id="WP_368085821.1">
    <property type="nucleotide sequence ID" value="NZ_JMQN01000015.1"/>
</dbReference>
<dbReference type="InterPro" id="IPR005561">
    <property type="entry name" value="ANTAR"/>
</dbReference>
<evidence type="ECO:0000259" key="3">
    <source>
        <dbReference type="PROSITE" id="PS50921"/>
    </source>
</evidence>
<dbReference type="PROSITE" id="PS50110">
    <property type="entry name" value="RESPONSE_REGULATORY"/>
    <property type="match status" value="1"/>
</dbReference>
<name>A0A081G180_9GAMM</name>
<protein>
    <submittedName>
        <fullName evidence="4">Response regulator NasT</fullName>
    </submittedName>
</protein>
<feature type="domain" description="ANTAR" evidence="3">
    <location>
        <begin position="128"/>
        <end position="189"/>
    </location>
</feature>
<dbReference type="PANTHER" id="PTHR43367">
    <property type="match status" value="1"/>
</dbReference>
<reference evidence="4 5" key="1">
    <citation type="submission" date="2014-04" db="EMBL/GenBank/DDBJ databases">
        <title>Marinobacterium kochiensis sp. nov., isolated from sediment sample collected from Kochi backwaters in Kerala, India.</title>
        <authorList>
            <person name="Singh A."/>
            <person name="Pinnaka A.K."/>
        </authorList>
    </citation>
    <scope>NUCLEOTIDE SEQUENCE [LARGE SCALE GENOMIC DNA]</scope>
    <source>
        <strain evidence="4 5">AK27</strain>
    </source>
</reference>
<dbReference type="Pfam" id="PF00072">
    <property type="entry name" value="Response_reg"/>
    <property type="match status" value="1"/>
</dbReference>
<dbReference type="InterPro" id="IPR001789">
    <property type="entry name" value="Sig_transdc_resp-reg_receiver"/>
</dbReference>
<keyword evidence="1" id="KW-0597">Phosphoprotein</keyword>
<feature type="modified residue" description="4-aspartylphosphate" evidence="1">
    <location>
        <position position="57"/>
    </location>
</feature>
<evidence type="ECO:0000259" key="2">
    <source>
        <dbReference type="PROSITE" id="PS50110"/>
    </source>
</evidence>
<gene>
    <name evidence="4" type="ORF">ADIMK_0988</name>
</gene>
<proteinExistence type="predicted"/>
<dbReference type="GO" id="GO:0003723">
    <property type="term" value="F:RNA binding"/>
    <property type="evidence" value="ECO:0007669"/>
    <property type="project" value="InterPro"/>
</dbReference>
<dbReference type="PATRIC" id="fig|1232683.4.peg.978"/>
<sequence length="195" mass="22122">MGNDGLSVMLVDDETERAAMVEQELQAQGYTVVCRLTTTAALRHHVERVQPDIVIIDMDSPDRDTLEHMSVVNQQNPRPIVFFADKDDNPNNIRAAIKAGVSAYIVDGLKPNRVKPILDVAIARFEEFQNLRSELLQTRTELEDRKLIEKAKGMLMKHQGCDEEQAFRTLRKLAMDRSQKLVDVARSVIQVLEVL</sequence>
<evidence type="ECO:0000256" key="1">
    <source>
        <dbReference type="PROSITE-ProRule" id="PRU00169"/>
    </source>
</evidence>
<dbReference type="PANTHER" id="PTHR43367:SF1">
    <property type="entry name" value="TWO-COMPONENT RESPONSE REGULATOR-LIKE APRR6-RELATED"/>
    <property type="match status" value="1"/>
</dbReference>
<dbReference type="PIRSF" id="PIRSF036382">
    <property type="entry name" value="RR_antiterm"/>
    <property type="match status" value="1"/>
</dbReference>
<dbReference type="PROSITE" id="PS50921">
    <property type="entry name" value="ANTAR"/>
    <property type="match status" value="1"/>
</dbReference>
<keyword evidence="5" id="KW-1185">Reference proteome</keyword>
<dbReference type="Gene3D" id="1.10.10.10">
    <property type="entry name" value="Winged helix-like DNA-binding domain superfamily/Winged helix DNA-binding domain"/>
    <property type="match status" value="1"/>
</dbReference>
<dbReference type="EMBL" id="JMQN01000015">
    <property type="protein sequence ID" value="KEA64535.1"/>
    <property type="molecule type" value="Genomic_DNA"/>
</dbReference>
<feature type="domain" description="Response regulatory" evidence="2">
    <location>
        <begin position="7"/>
        <end position="122"/>
    </location>
</feature>
<dbReference type="GO" id="GO:0000160">
    <property type="term" value="P:phosphorelay signal transduction system"/>
    <property type="evidence" value="ECO:0007669"/>
    <property type="project" value="InterPro"/>
</dbReference>
<dbReference type="eggNOG" id="COG3707">
    <property type="taxonomic scope" value="Bacteria"/>
</dbReference>
<dbReference type="InterPro" id="IPR036388">
    <property type="entry name" value="WH-like_DNA-bd_sf"/>
</dbReference>
<dbReference type="STRING" id="1232683.ADIMK_0988"/>
<dbReference type="Gene3D" id="3.40.50.2300">
    <property type="match status" value="1"/>
</dbReference>
<accession>A0A081G180</accession>
<dbReference type="Pfam" id="PF03861">
    <property type="entry name" value="ANTAR"/>
    <property type="match status" value="1"/>
</dbReference>
<dbReference type="InterPro" id="IPR008327">
    <property type="entry name" value="Sig_transdc_resp-reg_antiterm"/>
</dbReference>
<dbReference type="SUPFAM" id="SSF52172">
    <property type="entry name" value="CheY-like"/>
    <property type="match status" value="1"/>
</dbReference>
<dbReference type="AlphaFoldDB" id="A0A081G180"/>
<dbReference type="InterPro" id="IPR011006">
    <property type="entry name" value="CheY-like_superfamily"/>
</dbReference>